<dbReference type="PROSITE" id="PS00028">
    <property type="entry name" value="ZINC_FINGER_C2H2_1"/>
    <property type="match status" value="1"/>
</dbReference>
<feature type="region of interest" description="Disordered" evidence="1">
    <location>
        <begin position="392"/>
        <end position="426"/>
    </location>
</feature>
<protein>
    <recommendedName>
        <fullName evidence="2">C2H2-type domain-containing protein</fullName>
    </recommendedName>
</protein>
<proteinExistence type="predicted"/>
<evidence type="ECO:0000313" key="4">
    <source>
        <dbReference type="Proteomes" id="UP001195483"/>
    </source>
</evidence>
<evidence type="ECO:0000256" key="1">
    <source>
        <dbReference type="SAM" id="MobiDB-lite"/>
    </source>
</evidence>
<accession>A0AAE0VVG3</accession>
<gene>
    <name evidence="3" type="ORF">CHS0354_041598</name>
</gene>
<sequence length="560" mass="62212">MVDGFVQAEGYLFSLTLRSQRWKVALPMIVRFGLGLANLCAKSLDPCPPWLMFSKAVAKCWVCPAEFARRRELKNHLAAALHSRLRVVCVWCTDEEKVFRRMVDLKQHVMQLHPKVVDDVPTDFFGEGNGFWMALHPKDYNQIVGATPKESSTAVQARVRLLIWVGKCPNTSRSRIEWQRGWEFIYSSRARRSLEAPSLHVQDKYKLNTASTVSRKGSSEKAFVPDYDDEVDGMNVPPYSPSKPGIKRELTIHHIKMDLSKSVVDIFDKVNQVWYKVDLQCKDERNACSLVRKMMAIAPGDCLPFPEGGGSQETSEDIKHEIIALLGVSKGSLETISRFLPPTFGVGCKRKVSSTASAVSVKKAKIPGPIENPSSANPSDVVSPCSIAPVRVPTSPSPSATPAIVGPSSPVTSARQSPEQRSCTPLQDENVLDLSVKRDKQVIPSNLYMASPPPVSASKSRAANLLEWGCMPLFPPARREWQEDTAIQIPIGSSVLPWPPKGWKRMNSDQKLLQWEYTSMLIENSIGKPLPLSLNRGVLLDKFNMLALPGTSVPMRTEQD</sequence>
<evidence type="ECO:0000259" key="2">
    <source>
        <dbReference type="PROSITE" id="PS00028"/>
    </source>
</evidence>
<feature type="compositionally biased region" description="Low complexity" evidence="1">
    <location>
        <begin position="392"/>
        <end position="403"/>
    </location>
</feature>
<reference evidence="3" key="2">
    <citation type="journal article" date="2021" name="Genome Biol. Evol.">
        <title>Developing a high-quality reference genome for a parasitic bivalve with doubly uniparental inheritance (Bivalvia: Unionida).</title>
        <authorList>
            <person name="Smith C.H."/>
        </authorList>
    </citation>
    <scope>NUCLEOTIDE SEQUENCE</scope>
    <source>
        <strain evidence="3">CHS0354</strain>
        <tissue evidence="3">Mantle</tissue>
    </source>
</reference>
<reference evidence="3" key="1">
    <citation type="journal article" date="2021" name="Genome Biol. Evol.">
        <title>A High-Quality Reference Genome for a Parasitic Bivalve with Doubly Uniparental Inheritance (Bivalvia: Unionida).</title>
        <authorList>
            <person name="Smith C.H."/>
        </authorList>
    </citation>
    <scope>NUCLEOTIDE SEQUENCE</scope>
    <source>
        <strain evidence="3">CHS0354</strain>
    </source>
</reference>
<feature type="compositionally biased region" description="Polar residues" evidence="1">
    <location>
        <begin position="409"/>
        <end position="426"/>
    </location>
</feature>
<feature type="domain" description="C2H2-type" evidence="2">
    <location>
        <begin position="60"/>
        <end position="82"/>
    </location>
</feature>
<evidence type="ECO:0000313" key="3">
    <source>
        <dbReference type="EMBL" id="KAK3591556.1"/>
    </source>
</evidence>
<name>A0AAE0VVG3_9BIVA</name>
<comment type="caution">
    <text evidence="3">The sequence shown here is derived from an EMBL/GenBank/DDBJ whole genome shotgun (WGS) entry which is preliminary data.</text>
</comment>
<dbReference type="EMBL" id="JAEAOA010002348">
    <property type="protein sequence ID" value="KAK3591556.1"/>
    <property type="molecule type" value="Genomic_DNA"/>
</dbReference>
<organism evidence="3 4">
    <name type="scientific">Potamilus streckersoni</name>
    <dbReference type="NCBI Taxonomy" id="2493646"/>
    <lineage>
        <taxon>Eukaryota</taxon>
        <taxon>Metazoa</taxon>
        <taxon>Spiralia</taxon>
        <taxon>Lophotrochozoa</taxon>
        <taxon>Mollusca</taxon>
        <taxon>Bivalvia</taxon>
        <taxon>Autobranchia</taxon>
        <taxon>Heteroconchia</taxon>
        <taxon>Palaeoheterodonta</taxon>
        <taxon>Unionida</taxon>
        <taxon>Unionoidea</taxon>
        <taxon>Unionidae</taxon>
        <taxon>Ambleminae</taxon>
        <taxon>Lampsilini</taxon>
        <taxon>Potamilus</taxon>
    </lineage>
</organism>
<dbReference type="InterPro" id="IPR013087">
    <property type="entry name" value="Znf_C2H2_type"/>
</dbReference>
<dbReference type="SMART" id="SM00355">
    <property type="entry name" value="ZnF_C2H2"/>
    <property type="match status" value="2"/>
</dbReference>
<dbReference type="AlphaFoldDB" id="A0AAE0VVG3"/>
<dbReference type="Proteomes" id="UP001195483">
    <property type="component" value="Unassembled WGS sequence"/>
</dbReference>
<keyword evidence="4" id="KW-1185">Reference proteome</keyword>
<reference evidence="3" key="3">
    <citation type="submission" date="2023-05" db="EMBL/GenBank/DDBJ databases">
        <authorList>
            <person name="Smith C.H."/>
        </authorList>
    </citation>
    <scope>NUCLEOTIDE SEQUENCE</scope>
    <source>
        <strain evidence="3">CHS0354</strain>
        <tissue evidence="3">Mantle</tissue>
    </source>
</reference>
<dbReference type="Gene3D" id="3.30.160.60">
    <property type="entry name" value="Classic Zinc Finger"/>
    <property type="match status" value="1"/>
</dbReference>